<dbReference type="Pfam" id="PF00355">
    <property type="entry name" value="Rieske"/>
    <property type="match status" value="1"/>
</dbReference>
<dbReference type="Gene3D" id="3.90.380.10">
    <property type="entry name" value="Naphthalene 1,2-dioxygenase Alpha Subunit, Chain A, domain 1"/>
    <property type="match status" value="2"/>
</dbReference>
<dbReference type="InterPro" id="IPR036922">
    <property type="entry name" value="Rieske_2Fe-2S_sf"/>
</dbReference>
<keyword evidence="8" id="KW-0223">Dioxygenase</keyword>
<dbReference type="RefSeq" id="WP_052419599.1">
    <property type="nucleotide sequence ID" value="NZ_JMCB01000001.1"/>
</dbReference>
<keyword evidence="2" id="KW-0001">2Fe-2S</keyword>
<dbReference type="PANTHER" id="PTHR43756:SF5">
    <property type="entry name" value="CHOLINE MONOOXYGENASE, CHLOROPLASTIC"/>
    <property type="match status" value="1"/>
</dbReference>
<evidence type="ECO:0000313" key="9">
    <source>
        <dbReference type="Proteomes" id="UP000028725"/>
    </source>
</evidence>
<dbReference type="CDD" id="cd03469">
    <property type="entry name" value="Rieske_RO_Alpha_N"/>
    <property type="match status" value="1"/>
</dbReference>
<keyword evidence="3" id="KW-0479">Metal-binding</keyword>
<organism evidence="8 9">
    <name type="scientific">Hyalangium minutum</name>
    <dbReference type="NCBI Taxonomy" id="394096"/>
    <lineage>
        <taxon>Bacteria</taxon>
        <taxon>Pseudomonadati</taxon>
        <taxon>Myxococcota</taxon>
        <taxon>Myxococcia</taxon>
        <taxon>Myxococcales</taxon>
        <taxon>Cystobacterineae</taxon>
        <taxon>Archangiaceae</taxon>
        <taxon>Hyalangium</taxon>
    </lineage>
</organism>
<evidence type="ECO:0000256" key="2">
    <source>
        <dbReference type="ARBA" id="ARBA00022714"/>
    </source>
</evidence>
<dbReference type="Gene3D" id="2.102.10.10">
    <property type="entry name" value="Rieske [2Fe-2S] iron-sulphur domain"/>
    <property type="match status" value="1"/>
</dbReference>
<reference evidence="8 9" key="1">
    <citation type="submission" date="2014-04" db="EMBL/GenBank/DDBJ databases">
        <title>Genome assembly of Hyalangium minutum DSM 14724.</title>
        <authorList>
            <person name="Sharma G."/>
            <person name="Subramanian S."/>
        </authorList>
    </citation>
    <scope>NUCLEOTIDE SEQUENCE [LARGE SCALE GENOMIC DNA]</scope>
    <source>
        <strain evidence="8 9">DSM 14724</strain>
    </source>
</reference>
<dbReference type="EMBL" id="JMCB01000001">
    <property type="protein sequence ID" value="KFE71818.1"/>
    <property type="molecule type" value="Genomic_DNA"/>
</dbReference>
<dbReference type="InterPro" id="IPR001663">
    <property type="entry name" value="Rng_hydr_dOase-A"/>
</dbReference>
<dbReference type="SUPFAM" id="SSF50022">
    <property type="entry name" value="ISP domain"/>
    <property type="match status" value="1"/>
</dbReference>
<proteinExistence type="predicted"/>
<evidence type="ECO:0000313" key="8">
    <source>
        <dbReference type="EMBL" id="KFE71818.1"/>
    </source>
</evidence>
<dbReference type="InterPro" id="IPR015879">
    <property type="entry name" value="Ring_hydroxy_dOase_asu_C_dom"/>
</dbReference>
<gene>
    <name evidence="8" type="ORF">DB31_0079</name>
</gene>
<evidence type="ECO:0000256" key="5">
    <source>
        <dbReference type="ARBA" id="ARBA00023004"/>
    </source>
</evidence>
<dbReference type="PANTHER" id="PTHR43756">
    <property type="entry name" value="CHOLINE MONOOXYGENASE, CHLOROPLASTIC"/>
    <property type="match status" value="1"/>
</dbReference>
<evidence type="ECO:0000256" key="4">
    <source>
        <dbReference type="ARBA" id="ARBA00023002"/>
    </source>
</evidence>
<name>A0A085WVV5_9BACT</name>
<dbReference type="GO" id="GO:0051213">
    <property type="term" value="F:dioxygenase activity"/>
    <property type="evidence" value="ECO:0007669"/>
    <property type="project" value="UniProtKB-KW"/>
</dbReference>
<dbReference type="AlphaFoldDB" id="A0A085WVV5"/>
<evidence type="ECO:0000256" key="1">
    <source>
        <dbReference type="ARBA" id="ARBA00001962"/>
    </source>
</evidence>
<protein>
    <submittedName>
        <fullName evidence="8">Phenylpropionate dioxygenase</fullName>
    </submittedName>
</protein>
<dbReference type="STRING" id="394096.DB31_0079"/>
<sequence length="377" mass="43306">MEHAKQVELIHRVLEHLRTGTTHMVEEESRLPVAPYLQPERYEAERRLFRKLPLLVGHASQLAEPGDYLTHDATGTPLLLCRTASGELTCFLNVCRHRGTRLVREEQGRHKQAFVCPYHGWTYDSSGRLRGVPDEVGFPSRPSETVGLVRVPMVERLGLLWVTLEPGGPDVDSFLGPVLGELAGFGLERHVAHQIHRFEKRLNWKIAIEIFLEAYHLKYAHRESIYPIFFNNVGLVDRLPPHIRCIFPKRTIQELAGAPEQGWELRKHANVLFQLFPNVLLLIQPDHVSISTVHPLGPDRTEYRTFWLLPQRPETEKAARYWQKNMDILVGAVMEDMTMGESIQAGLSSGANEFMRLARFEQGLRYFRDELDAYLAQ</sequence>
<keyword evidence="6" id="KW-0411">Iron-sulfur</keyword>
<evidence type="ECO:0000256" key="3">
    <source>
        <dbReference type="ARBA" id="ARBA00022723"/>
    </source>
</evidence>
<evidence type="ECO:0000259" key="7">
    <source>
        <dbReference type="PROSITE" id="PS51296"/>
    </source>
</evidence>
<dbReference type="PRINTS" id="PR00090">
    <property type="entry name" value="RNGDIOXGNASE"/>
</dbReference>
<evidence type="ECO:0000256" key="6">
    <source>
        <dbReference type="ARBA" id="ARBA00023014"/>
    </source>
</evidence>
<comment type="caution">
    <text evidence="8">The sequence shown here is derived from an EMBL/GenBank/DDBJ whole genome shotgun (WGS) entry which is preliminary data.</text>
</comment>
<keyword evidence="4" id="KW-0560">Oxidoreductase</keyword>
<dbReference type="Proteomes" id="UP000028725">
    <property type="component" value="Unassembled WGS sequence"/>
</dbReference>
<dbReference type="PROSITE" id="PS51296">
    <property type="entry name" value="RIESKE"/>
    <property type="match status" value="1"/>
</dbReference>
<keyword evidence="5" id="KW-0408">Iron</keyword>
<feature type="domain" description="Rieske" evidence="7">
    <location>
        <begin position="55"/>
        <end position="162"/>
    </location>
</feature>
<dbReference type="GO" id="GO:0005506">
    <property type="term" value="F:iron ion binding"/>
    <property type="evidence" value="ECO:0007669"/>
    <property type="project" value="InterPro"/>
</dbReference>
<accession>A0A085WVV5</accession>
<dbReference type="GO" id="GO:0051537">
    <property type="term" value="F:2 iron, 2 sulfur cluster binding"/>
    <property type="evidence" value="ECO:0007669"/>
    <property type="project" value="UniProtKB-KW"/>
</dbReference>
<keyword evidence="9" id="KW-1185">Reference proteome</keyword>
<dbReference type="SUPFAM" id="SSF55961">
    <property type="entry name" value="Bet v1-like"/>
    <property type="match status" value="1"/>
</dbReference>
<dbReference type="InterPro" id="IPR017941">
    <property type="entry name" value="Rieske_2Fe-2S"/>
</dbReference>
<dbReference type="CDD" id="cd08887">
    <property type="entry name" value="RHO_alpha_C_3"/>
    <property type="match status" value="1"/>
</dbReference>
<dbReference type="OrthoDB" id="7456916at2"/>
<dbReference type="Pfam" id="PF00848">
    <property type="entry name" value="Ring_hydroxyl_A"/>
    <property type="match status" value="1"/>
</dbReference>
<comment type="cofactor">
    <cofactor evidence="1">
        <name>Fe cation</name>
        <dbReference type="ChEBI" id="CHEBI:24875"/>
    </cofactor>
</comment>